<dbReference type="SUPFAM" id="SSF48371">
    <property type="entry name" value="ARM repeat"/>
    <property type="match status" value="1"/>
</dbReference>
<feature type="non-terminal residue" evidence="1">
    <location>
        <position position="191"/>
    </location>
</feature>
<reference evidence="2" key="1">
    <citation type="submission" date="2012-11" db="EMBL/GenBank/DDBJ databases">
        <authorList>
            <person name="Lucero-Rivera Y.E."/>
            <person name="Tovar-Ramirez D."/>
        </authorList>
    </citation>
    <scope>NUCLEOTIDE SEQUENCE [LARGE SCALE GENOMIC DNA]</scope>
    <source>
        <strain evidence="2">Araruama</strain>
    </source>
</reference>
<feature type="non-terminal residue" evidence="1">
    <location>
        <position position="1"/>
    </location>
</feature>
<evidence type="ECO:0000313" key="2">
    <source>
        <dbReference type="Proteomes" id="UP000189670"/>
    </source>
</evidence>
<protein>
    <submittedName>
        <fullName evidence="1">Uncharacterized protein</fullName>
    </submittedName>
</protein>
<evidence type="ECO:0000313" key="1">
    <source>
        <dbReference type="EMBL" id="ETR64845.1"/>
    </source>
</evidence>
<comment type="caution">
    <text evidence="1">The sequence shown here is derived from an EMBL/GenBank/DDBJ whole genome shotgun (WGS) entry which is preliminary data.</text>
</comment>
<dbReference type="EMBL" id="ATBP01003563">
    <property type="protein sequence ID" value="ETR64845.1"/>
    <property type="molecule type" value="Genomic_DNA"/>
</dbReference>
<dbReference type="Proteomes" id="UP000189670">
    <property type="component" value="Unassembled WGS sequence"/>
</dbReference>
<dbReference type="InterPro" id="IPR016024">
    <property type="entry name" value="ARM-type_fold"/>
</dbReference>
<accession>A0A1V1NQK9</accession>
<gene>
    <name evidence="1" type="ORF">OMM_15258</name>
</gene>
<dbReference type="Gene3D" id="1.25.10.10">
    <property type="entry name" value="Leucine-rich Repeat Variant"/>
    <property type="match status" value="1"/>
</dbReference>
<sequence length="191" mass="22094">NKEYCQWKMELLWWLVKQDNISNVNENDIISLLERFSDETIPAYFCIIFEMIVSHHQEISNNISELAITILKNKTLSLDFDKHKKFVDRSKELPDHLNRQIKKLLKNVMLHAPPKRSKSTSCQSIGSIGNIITPDNITVLTALISATIGVTTATIKGIKLWLDKRASRKIKIKHKDFEFELSGDFNEKDIR</sequence>
<organism evidence="1 2">
    <name type="scientific">Candidatus Magnetoglobus multicellularis str. Araruama</name>
    <dbReference type="NCBI Taxonomy" id="890399"/>
    <lineage>
        <taxon>Bacteria</taxon>
        <taxon>Pseudomonadati</taxon>
        <taxon>Thermodesulfobacteriota</taxon>
        <taxon>Desulfobacteria</taxon>
        <taxon>Desulfobacterales</taxon>
        <taxon>Desulfobacteraceae</taxon>
        <taxon>Candidatus Magnetoglobus</taxon>
    </lineage>
</organism>
<dbReference type="AlphaFoldDB" id="A0A1V1NQK9"/>
<name>A0A1V1NQK9_9BACT</name>
<proteinExistence type="predicted"/>
<dbReference type="InterPro" id="IPR011989">
    <property type="entry name" value="ARM-like"/>
</dbReference>